<dbReference type="OrthoDB" id="337735at2759"/>
<dbReference type="InterPro" id="IPR036915">
    <property type="entry name" value="Cyclin-like_sf"/>
</dbReference>
<dbReference type="PANTHER" id="PTHR15615:SF108">
    <property type="entry name" value="PROTEIN CNPPD1"/>
    <property type="match status" value="1"/>
</dbReference>
<dbReference type="InterPro" id="IPR013922">
    <property type="entry name" value="Cyclin_PHO80-like"/>
</dbReference>
<evidence type="ECO:0000256" key="2">
    <source>
        <dbReference type="PIRNR" id="PIRNR027110"/>
    </source>
</evidence>
<dbReference type="VEuPathDB" id="TrichDB:TRFO_01651"/>
<dbReference type="PANTHER" id="PTHR15615">
    <property type="match status" value="1"/>
</dbReference>
<comment type="similarity">
    <text evidence="2">Belongs to the cyclin family.</text>
</comment>
<dbReference type="SUPFAM" id="SSF47954">
    <property type="entry name" value="Cyclin-like"/>
    <property type="match status" value="1"/>
</dbReference>
<dbReference type="InterPro" id="IPR012389">
    <property type="entry name" value="Cyclin_P/U"/>
</dbReference>
<dbReference type="GO" id="GO:0019901">
    <property type="term" value="F:protein kinase binding"/>
    <property type="evidence" value="ECO:0007669"/>
    <property type="project" value="UniProtKB-UniRule"/>
</dbReference>
<dbReference type="Pfam" id="PF08613">
    <property type="entry name" value="Cyclin"/>
    <property type="match status" value="1"/>
</dbReference>
<evidence type="ECO:0000256" key="1">
    <source>
        <dbReference type="ARBA" id="ARBA00023127"/>
    </source>
</evidence>
<proteinExistence type="inferred from homology"/>
<comment type="caution">
    <text evidence="3">The sequence shown here is derived from an EMBL/GenBank/DDBJ whole genome shotgun (WGS) entry which is preliminary data.</text>
</comment>
<dbReference type="Proteomes" id="UP000179807">
    <property type="component" value="Unassembled WGS sequence"/>
</dbReference>
<dbReference type="EMBL" id="MLAK01000926">
    <property type="protein sequence ID" value="OHT01082.1"/>
    <property type="molecule type" value="Genomic_DNA"/>
</dbReference>
<keyword evidence="4" id="KW-1185">Reference proteome</keyword>
<dbReference type="GO" id="GO:0051301">
    <property type="term" value="P:cell division"/>
    <property type="evidence" value="ECO:0007669"/>
    <property type="project" value="UniProtKB-UniRule"/>
</dbReference>
<keyword evidence="1 2" id="KW-0195">Cyclin</keyword>
<evidence type="ECO:0000313" key="4">
    <source>
        <dbReference type="Proteomes" id="UP000179807"/>
    </source>
</evidence>
<dbReference type="PIRSF" id="PIRSF027110">
    <property type="entry name" value="PREG"/>
    <property type="match status" value="1"/>
</dbReference>
<name>A0A1J4JQQ2_9EUKA</name>
<protein>
    <recommendedName>
        <fullName evidence="2">Cyclin</fullName>
    </recommendedName>
</protein>
<accession>A0A1J4JQQ2</accession>
<dbReference type="GeneID" id="94824931"/>
<sequence>MEKNLEDDTEAVLRVISFTLQEAATQNELLSGPNVTLTRFHTLSPPKISIINYIQFLHTKTHCARSCFVIAMILLDRLLRLQSHIQVTPNTVHKLFLCSLMTASKFNTDLNMSNTAWAAVGGIRPEEMNILELEFLFLLQFSINVTKDEFTLYNEELSEKAKLSPFTNYHCNNANA</sequence>
<reference evidence="3" key="1">
    <citation type="submission" date="2016-10" db="EMBL/GenBank/DDBJ databases">
        <authorList>
            <person name="Benchimol M."/>
            <person name="Almeida L.G."/>
            <person name="Vasconcelos A.T."/>
            <person name="Perreira-Neves A."/>
            <person name="Rosa I.A."/>
            <person name="Tasca T."/>
            <person name="Bogo M.R."/>
            <person name="de Souza W."/>
        </authorList>
    </citation>
    <scope>NUCLEOTIDE SEQUENCE [LARGE SCALE GENOMIC DNA]</scope>
    <source>
        <strain evidence="3">K</strain>
    </source>
</reference>
<dbReference type="Gene3D" id="1.10.472.10">
    <property type="entry name" value="Cyclin-like"/>
    <property type="match status" value="1"/>
</dbReference>
<dbReference type="RefSeq" id="XP_068354218.1">
    <property type="nucleotide sequence ID" value="XM_068490227.1"/>
</dbReference>
<evidence type="ECO:0000313" key="3">
    <source>
        <dbReference type="EMBL" id="OHT01082.1"/>
    </source>
</evidence>
<organism evidence="3 4">
    <name type="scientific">Tritrichomonas foetus</name>
    <dbReference type="NCBI Taxonomy" id="1144522"/>
    <lineage>
        <taxon>Eukaryota</taxon>
        <taxon>Metamonada</taxon>
        <taxon>Parabasalia</taxon>
        <taxon>Tritrichomonadida</taxon>
        <taxon>Tritrichomonadidae</taxon>
        <taxon>Tritrichomonas</taxon>
    </lineage>
</organism>
<dbReference type="AlphaFoldDB" id="A0A1J4JQQ2"/>
<gene>
    <name evidence="3" type="ORF">TRFO_01651</name>
</gene>